<protein>
    <submittedName>
        <fullName evidence="2">Uncharacterized protein</fullName>
    </submittedName>
</protein>
<keyword evidence="3" id="KW-1185">Reference proteome</keyword>
<dbReference type="Proteomes" id="UP001221898">
    <property type="component" value="Unassembled WGS sequence"/>
</dbReference>
<dbReference type="EMBL" id="JAINUG010000094">
    <property type="protein sequence ID" value="KAJ8397929.1"/>
    <property type="molecule type" value="Genomic_DNA"/>
</dbReference>
<organism evidence="2 3">
    <name type="scientific">Aldrovandia affinis</name>
    <dbReference type="NCBI Taxonomy" id="143900"/>
    <lineage>
        <taxon>Eukaryota</taxon>
        <taxon>Metazoa</taxon>
        <taxon>Chordata</taxon>
        <taxon>Craniata</taxon>
        <taxon>Vertebrata</taxon>
        <taxon>Euteleostomi</taxon>
        <taxon>Actinopterygii</taxon>
        <taxon>Neopterygii</taxon>
        <taxon>Teleostei</taxon>
        <taxon>Notacanthiformes</taxon>
        <taxon>Halosauridae</taxon>
        <taxon>Aldrovandia</taxon>
    </lineage>
</organism>
<accession>A0AAD7S8J0</accession>
<evidence type="ECO:0000313" key="3">
    <source>
        <dbReference type="Proteomes" id="UP001221898"/>
    </source>
</evidence>
<dbReference type="AlphaFoldDB" id="A0AAD7S8J0"/>
<feature type="region of interest" description="Disordered" evidence="1">
    <location>
        <begin position="92"/>
        <end position="111"/>
    </location>
</feature>
<feature type="compositionally biased region" description="Low complexity" evidence="1">
    <location>
        <begin position="92"/>
        <end position="104"/>
    </location>
</feature>
<name>A0AAD7S8J0_9TELE</name>
<sequence length="111" mass="11846">MCLARDVLSVALSGAAGGLSVSWRSAAAASHRRSSSPEPRAWERTRLGSARLGSVRKALLMSFQEFLREGQEVPSRILSRLSQVLSSLSVSLLGSPDSSRKSSSCRGWAGE</sequence>
<gene>
    <name evidence="2" type="ORF">AAFF_G00432760</name>
</gene>
<proteinExistence type="predicted"/>
<evidence type="ECO:0000256" key="1">
    <source>
        <dbReference type="SAM" id="MobiDB-lite"/>
    </source>
</evidence>
<evidence type="ECO:0000313" key="2">
    <source>
        <dbReference type="EMBL" id="KAJ8397929.1"/>
    </source>
</evidence>
<comment type="caution">
    <text evidence="2">The sequence shown here is derived from an EMBL/GenBank/DDBJ whole genome shotgun (WGS) entry which is preliminary data.</text>
</comment>
<reference evidence="2" key="1">
    <citation type="journal article" date="2023" name="Science">
        <title>Genome structures resolve the early diversification of teleost fishes.</title>
        <authorList>
            <person name="Parey E."/>
            <person name="Louis A."/>
            <person name="Montfort J."/>
            <person name="Bouchez O."/>
            <person name="Roques C."/>
            <person name="Iampietro C."/>
            <person name="Lluch J."/>
            <person name="Castinel A."/>
            <person name="Donnadieu C."/>
            <person name="Desvignes T."/>
            <person name="Floi Bucao C."/>
            <person name="Jouanno E."/>
            <person name="Wen M."/>
            <person name="Mejri S."/>
            <person name="Dirks R."/>
            <person name="Jansen H."/>
            <person name="Henkel C."/>
            <person name="Chen W.J."/>
            <person name="Zahm M."/>
            <person name="Cabau C."/>
            <person name="Klopp C."/>
            <person name="Thompson A.W."/>
            <person name="Robinson-Rechavi M."/>
            <person name="Braasch I."/>
            <person name="Lecointre G."/>
            <person name="Bobe J."/>
            <person name="Postlethwait J.H."/>
            <person name="Berthelot C."/>
            <person name="Roest Crollius H."/>
            <person name="Guiguen Y."/>
        </authorList>
    </citation>
    <scope>NUCLEOTIDE SEQUENCE</scope>
    <source>
        <strain evidence="2">NC1722</strain>
    </source>
</reference>